<evidence type="ECO:0000313" key="2">
    <source>
        <dbReference type="EMBL" id="HJF33866.1"/>
    </source>
</evidence>
<dbReference type="InterPro" id="IPR052519">
    <property type="entry name" value="Euk-type_GlcNAc_Kinase"/>
</dbReference>
<proteinExistence type="predicted"/>
<evidence type="ECO:0000259" key="1">
    <source>
        <dbReference type="Pfam" id="PF01869"/>
    </source>
</evidence>
<reference evidence="2" key="2">
    <citation type="submission" date="2021-09" db="EMBL/GenBank/DDBJ databases">
        <authorList>
            <person name="Gilroy R."/>
        </authorList>
    </citation>
    <scope>NUCLEOTIDE SEQUENCE</scope>
    <source>
        <strain evidence="2">CHK171-7178</strain>
    </source>
</reference>
<organism evidence="2 3">
    <name type="scientific">Sporosarcina psychrophila</name>
    <name type="common">Bacillus psychrophilus</name>
    <dbReference type="NCBI Taxonomy" id="1476"/>
    <lineage>
        <taxon>Bacteria</taxon>
        <taxon>Bacillati</taxon>
        <taxon>Bacillota</taxon>
        <taxon>Bacilli</taxon>
        <taxon>Bacillales</taxon>
        <taxon>Caryophanaceae</taxon>
        <taxon>Sporosarcina</taxon>
    </lineage>
</organism>
<dbReference type="Gene3D" id="3.30.420.40">
    <property type="match status" value="2"/>
</dbReference>
<dbReference type="PANTHER" id="PTHR43190:SF3">
    <property type="entry name" value="N-ACETYL-D-GLUCOSAMINE KINASE"/>
    <property type="match status" value="1"/>
</dbReference>
<sequence>MDKVILAVDGGATKTAVTVRKHDGTILFEGEGEGSNYQTVGEGKVREVLTGLLSDAQDILSDRQVAIGVFALAGIDSKHDELVVRNLVEEVCRLRRLQIGKLIIENDAEATMLGATGGKPGALLISGTGSIAYAHDGKGDIFRSGGWGHRAGDEGSGYWMGLEVVRAIFKMEDGRGSVTSLKEEALRELELDSVQDLAGWLFGPDYAVDSIAKLASVLNVCVKKGDGIATNIIEEAADELALLVSSVLRKCGLQNSDCDVYLNGGALIHSEMLITELEERVKAEFPLCKLITSTKAPIEFIVERGWLELTG</sequence>
<dbReference type="Proteomes" id="UP000698173">
    <property type="component" value="Unassembled WGS sequence"/>
</dbReference>
<dbReference type="PANTHER" id="PTHR43190">
    <property type="entry name" value="N-ACETYL-D-GLUCOSAMINE KINASE"/>
    <property type="match status" value="1"/>
</dbReference>
<dbReference type="InterPro" id="IPR043129">
    <property type="entry name" value="ATPase_NBD"/>
</dbReference>
<name>A0A921KFI6_SPOPS</name>
<comment type="caution">
    <text evidence="2">The sequence shown here is derived from an EMBL/GenBank/DDBJ whole genome shotgun (WGS) entry which is preliminary data.</text>
</comment>
<reference evidence="2" key="1">
    <citation type="journal article" date="2021" name="PeerJ">
        <title>Extensive microbial diversity within the chicken gut microbiome revealed by metagenomics and culture.</title>
        <authorList>
            <person name="Gilroy R."/>
            <person name="Ravi A."/>
            <person name="Getino M."/>
            <person name="Pursley I."/>
            <person name="Horton D.L."/>
            <person name="Alikhan N.F."/>
            <person name="Baker D."/>
            <person name="Gharbi K."/>
            <person name="Hall N."/>
            <person name="Watson M."/>
            <person name="Adriaenssens E.M."/>
            <person name="Foster-Nyarko E."/>
            <person name="Jarju S."/>
            <person name="Secka A."/>
            <person name="Antonio M."/>
            <person name="Oren A."/>
            <person name="Chaudhuri R.R."/>
            <person name="La Ragione R."/>
            <person name="Hildebrand F."/>
            <person name="Pallen M.J."/>
        </authorList>
    </citation>
    <scope>NUCLEOTIDE SEQUENCE</scope>
    <source>
        <strain evidence="2">CHK171-7178</strain>
    </source>
</reference>
<accession>A0A921KFI6</accession>
<dbReference type="Pfam" id="PF01869">
    <property type="entry name" value="BcrAD_BadFG"/>
    <property type="match status" value="1"/>
</dbReference>
<feature type="domain" description="ATPase BadF/BadG/BcrA/BcrD type" evidence="1">
    <location>
        <begin position="8"/>
        <end position="285"/>
    </location>
</feature>
<gene>
    <name evidence="2" type="ORF">K8V56_19030</name>
</gene>
<dbReference type="EMBL" id="DYWT01000283">
    <property type="protein sequence ID" value="HJF33866.1"/>
    <property type="molecule type" value="Genomic_DNA"/>
</dbReference>
<dbReference type="CDD" id="cd24007">
    <property type="entry name" value="ASKHA_NBD_eukNAGK-like"/>
    <property type="match status" value="1"/>
</dbReference>
<evidence type="ECO:0000313" key="3">
    <source>
        <dbReference type="Proteomes" id="UP000698173"/>
    </source>
</evidence>
<protein>
    <recommendedName>
        <fullName evidence="1">ATPase BadF/BadG/BcrA/BcrD type domain-containing protein</fullName>
    </recommendedName>
</protein>
<dbReference type="InterPro" id="IPR002731">
    <property type="entry name" value="ATPase_BadF"/>
</dbReference>
<dbReference type="AlphaFoldDB" id="A0A921KFI6"/>
<dbReference type="SUPFAM" id="SSF53067">
    <property type="entry name" value="Actin-like ATPase domain"/>
    <property type="match status" value="2"/>
</dbReference>